<feature type="compositionally biased region" description="Low complexity" evidence="2">
    <location>
        <begin position="537"/>
        <end position="556"/>
    </location>
</feature>
<dbReference type="STRING" id="1003232.J9DQ45"/>
<dbReference type="Gene3D" id="3.90.640.10">
    <property type="entry name" value="Actin, Chain A, domain 4"/>
    <property type="match status" value="1"/>
</dbReference>
<reference evidence="4" key="2">
    <citation type="submission" date="2015-07" db="EMBL/GenBank/DDBJ databases">
        <title>Contrasting host-pathogen interactions and genome evolution in two generalist and specialist microsporidian pathogens of mosquitoes.</title>
        <authorList>
            <consortium name="The Broad Institute Genomics Platform"/>
            <consortium name="The Broad Institute Genome Sequencing Center for Infectious Disease"/>
            <person name="Cuomo C.A."/>
            <person name="Sanscrainte N.D."/>
            <person name="Goldberg J.M."/>
            <person name="Heiman D."/>
            <person name="Young S."/>
            <person name="Zeng Q."/>
            <person name="Becnel J.J."/>
            <person name="Birren B.W."/>
        </authorList>
    </citation>
    <scope>NUCLEOTIDE SEQUENCE [LARGE SCALE GENOMIC DNA]</scope>
    <source>
        <strain evidence="4">USNM 41457</strain>
    </source>
</reference>
<evidence type="ECO:0008006" key="5">
    <source>
        <dbReference type="Google" id="ProtNLM"/>
    </source>
</evidence>
<evidence type="ECO:0000256" key="2">
    <source>
        <dbReference type="SAM" id="MobiDB-lite"/>
    </source>
</evidence>
<dbReference type="Proteomes" id="UP000003163">
    <property type="component" value="Unassembled WGS sequence"/>
</dbReference>
<feature type="compositionally biased region" description="Acidic residues" evidence="2">
    <location>
        <begin position="383"/>
        <end position="393"/>
    </location>
</feature>
<feature type="coiled-coil region" evidence="1">
    <location>
        <begin position="1021"/>
        <end position="1086"/>
    </location>
</feature>
<comment type="caution">
    <text evidence="3">The sequence shown here is derived from an EMBL/GenBank/DDBJ whole genome shotgun (WGS) entry which is preliminary data.</text>
</comment>
<keyword evidence="4" id="KW-1185">Reference proteome</keyword>
<sequence>MIINTDDLPQPKAIFLPATYSKTLVIDNGTYTLKAGFHHNNRNSNALIVEENENLHKTVKNEYPQVIFRNKMYKSKFGFTLDNKPQASPKTMFDGDVIVNCEILEATIDYILEYLLFGVNEYGGLKNDKSESYFYRRNMESNNESGGMILDSLMANSNNDNNIDTINKDTNNKKYNIDNDTTNADDNNNITAIDKDSLISKENNNIASSADPKKKTGKIFDFLHKQDLKEDETAKDSRINKINSMLTTIETNNEDSKKKSKFMHKNVVESSSENNLKNDTYNNYDFSYLNAVKSSNDSEESCIDERIEKSSKRLIKKKSREEFKKKSHKHKNRQNLELSRNDKSETEPEIAKHNRRESESRSKLKSKDTDSVKIKKHRKILESEESSTEELQEEAVQRNEMPEELIFTHTLFMPKMFAIQNLSMLFDVYKFKRIQFGIDSVYSYFYNINESDRATSVTKQMNLCGSTRIIDSTSLINNEIFDNTSRNNNIIHNTNNNVTEIPTTTNNTFSNNEKSKIILLINENEKFENSSICKCSHSSNVSNESSKNNSSSYNANLDNSSKMSDNKINKIINPHIHKFFNCCEAKKPKNAAIKCSKCDLFFEKDSLNDNNFKSENLNTDGNTNINAQNFNNNCCKENTNSNENVNCEITNTDTKNTIQNVSISHTSNCANNTDKQCNKTNLNLLNRSRMPFCSLERQKELNYPSPNDSYLFPRRIDTVSYQEIDLIISIGYSNTTVISMQDNSIKKCYKIPYGSKLATEFLYHLLFNKYNETNLKLLSSQIDYLLRYSYVASDYLQDVVSIYKKMANGRYKYELTGKNFLYQHFVESLVNSKPSLNDASSEDNLSKDNYNTDINSIKNTQTSGSKIIIKVDEAVGLHNNSDFSNSIQNEPLNSKNNENVTKTESMIENNEFLVKKDITGGSIDTIENNTTNKNSINADNDFNNSEIGNSQLIIESKEISNQRNPLIDANSIENLNNDEIIFSNMSDSDKFKFYLSKDDSELTKEQIKDKRKFRIIYFSTIYRLKQKIEKIKRKMHASIEEQEEKLEKMTNLKNYIKKIKKHYIIVKKEIKNRERIKREIKNKKSKEYNVLMKIHNGVALTKTEEEILSSINEGEDQDAENLLVEQLNKYKNILEEYEPEFLEEINTVEIIKGYNINMDIELLRVSEALFRPSLIGMSQPGLTEVLQKFKDYKIKNTFVTGGFSSITNLKERLYSEIDKNSKYGRTNIVLAKDPVYDPFKGAAFSSAFPVYTIDEYLKYGADYLISKYDFLS</sequence>
<evidence type="ECO:0000313" key="3">
    <source>
        <dbReference type="EMBL" id="EJW03472.1"/>
    </source>
</evidence>
<dbReference type="SMART" id="SM00268">
    <property type="entry name" value="ACTIN"/>
    <property type="match status" value="1"/>
</dbReference>
<keyword evidence="1" id="KW-0175">Coiled coil</keyword>
<proteinExistence type="predicted"/>
<dbReference type="HOGENOM" id="CLU_263827_0_0_1"/>
<dbReference type="OrthoDB" id="7340501at2759"/>
<gene>
    <name evidence="3" type="ORF">EDEG_02189</name>
</gene>
<dbReference type="EMBL" id="AFBI03000037">
    <property type="protein sequence ID" value="EJW03472.1"/>
    <property type="molecule type" value="Genomic_DNA"/>
</dbReference>
<dbReference type="VEuPathDB" id="MicrosporidiaDB:EDEG_02189"/>
<dbReference type="InterPro" id="IPR004000">
    <property type="entry name" value="Actin"/>
</dbReference>
<dbReference type="SUPFAM" id="SSF53067">
    <property type="entry name" value="Actin-like ATPase domain"/>
    <property type="match status" value="2"/>
</dbReference>
<dbReference type="InParanoid" id="J9DQ45"/>
<organism evidence="3 4">
    <name type="scientific">Edhazardia aedis (strain USNM 41457)</name>
    <name type="common">Microsporidian parasite</name>
    <dbReference type="NCBI Taxonomy" id="1003232"/>
    <lineage>
        <taxon>Eukaryota</taxon>
        <taxon>Fungi</taxon>
        <taxon>Fungi incertae sedis</taxon>
        <taxon>Microsporidia</taxon>
        <taxon>Edhazardia</taxon>
    </lineage>
</organism>
<feature type="compositionally biased region" description="Basic and acidic residues" evidence="2">
    <location>
        <begin position="339"/>
        <end position="373"/>
    </location>
</feature>
<feature type="region of interest" description="Disordered" evidence="2">
    <location>
        <begin position="537"/>
        <end position="560"/>
    </location>
</feature>
<feature type="region of interest" description="Disordered" evidence="2">
    <location>
        <begin position="316"/>
        <end position="397"/>
    </location>
</feature>
<dbReference type="AlphaFoldDB" id="J9DQ45"/>
<protein>
    <recommendedName>
        <fullName evidence="5">Actin-related protein 5</fullName>
    </recommendedName>
</protein>
<evidence type="ECO:0000256" key="1">
    <source>
        <dbReference type="SAM" id="Coils"/>
    </source>
</evidence>
<dbReference type="InterPro" id="IPR043129">
    <property type="entry name" value="ATPase_NBD"/>
</dbReference>
<name>J9DQ45_EDHAE</name>
<evidence type="ECO:0000313" key="4">
    <source>
        <dbReference type="Proteomes" id="UP000003163"/>
    </source>
</evidence>
<reference evidence="3 4" key="1">
    <citation type="submission" date="2011-08" db="EMBL/GenBank/DDBJ databases">
        <authorList>
            <person name="Liu Z.J."/>
            <person name="Shi F.L."/>
            <person name="Lu J.Q."/>
            <person name="Li M."/>
            <person name="Wang Z.L."/>
        </authorList>
    </citation>
    <scope>NUCLEOTIDE SEQUENCE [LARGE SCALE GENOMIC DNA]</scope>
    <source>
        <strain evidence="3 4">USNM 41457</strain>
    </source>
</reference>
<accession>J9DQ45</accession>
<dbReference type="Gene3D" id="3.30.420.40">
    <property type="match status" value="3"/>
</dbReference>